<keyword evidence="6" id="KW-1185">Reference proteome</keyword>
<dbReference type="PANTHER" id="PTHR10656">
    <property type="entry name" value="CELL FATE DETERMINING PROTEIN MAB21-RELATED"/>
    <property type="match status" value="1"/>
</dbReference>
<dbReference type="SMART" id="SM01265">
    <property type="entry name" value="Mab-21"/>
    <property type="match status" value="1"/>
</dbReference>
<dbReference type="PANTHER" id="PTHR10656:SF42">
    <property type="entry name" value="CYCLIC GMP-AMP SYNTHASE-LIKE PROTEIN-RELATED"/>
    <property type="match status" value="1"/>
</dbReference>
<proteinExistence type="inferred from homology"/>
<dbReference type="Proteomes" id="UP001164746">
    <property type="component" value="Chromosome 3"/>
</dbReference>
<reference evidence="5" key="1">
    <citation type="submission" date="2022-11" db="EMBL/GenBank/DDBJ databases">
        <title>Centuries of genome instability and evolution in soft-shell clam transmissible cancer (bioRxiv).</title>
        <authorList>
            <person name="Hart S.F.M."/>
            <person name="Yonemitsu M.A."/>
            <person name="Giersch R.M."/>
            <person name="Beal B.F."/>
            <person name="Arriagada G."/>
            <person name="Davis B.W."/>
            <person name="Ostrander E.A."/>
            <person name="Goff S.P."/>
            <person name="Metzger M.J."/>
        </authorList>
    </citation>
    <scope>NUCLEOTIDE SEQUENCE</scope>
    <source>
        <strain evidence="5">MELC-2E11</strain>
        <tissue evidence="5">Siphon/mantle</tissue>
    </source>
</reference>
<name>A0ABY7DPP6_MYAAR</name>
<evidence type="ECO:0000259" key="4">
    <source>
        <dbReference type="Pfam" id="PF03281"/>
    </source>
</evidence>
<evidence type="ECO:0000256" key="1">
    <source>
        <dbReference type="ARBA" id="ARBA00008307"/>
    </source>
</evidence>
<comment type="similarity">
    <text evidence="1">Belongs to the mab-21 family.</text>
</comment>
<dbReference type="Pfam" id="PF03281">
    <property type="entry name" value="Mab-21"/>
    <property type="match status" value="1"/>
</dbReference>
<gene>
    <name evidence="5" type="ORF">MAR_022708</name>
</gene>
<sequence length="503" mass="57482">MSTGVTRADISGANYEIGQEIRSQSQLEASHVGNYQNQWQKPISEYGRNDPEWQVKLNASPFVGKIDVDASDWEESRRAIDAVMKLLLKELRSQAENYEGLRIDSYVRQGSSREGLKVLKADEFDAMLEFHFDGLESHIQPATTKNRNGYFIPGHCYLELKGVDLGYLKDKYPRLHAKSIFIVSSGKVYLSSKNLHTKVFQSMVDTAIDNINQAIEHHNRDTNQPSRFGLRRKMNPPSINVTISMKGGVTYDSWGNVKTSTDKELDLDFVPAFLLGKDQTTRYEGVLLECPIHAICKWAEEDSFKAIEFVDQILIWDIKSVGYERHILDVARRDTKKLYILTALRILKTYFVKTKEIARQSRGSPPQIVTVLKSYHLKQLAFYLLNYLCHKYPNFKVDGVQKALLYFFDILRIALTEKCLPHLFFSDNSVIGAMLPGYPPIPTPKLKFNMFRRIPNDSLTQALASLENHLIPNLGFGSGSTDDNERERVQQDFKRTVAGSDYF</sequence>
<feature type="domain" description="Mab-21-like nucleotidyltransferase" evidence="4">
    <location>
        <begin position="114"/>
        <end position="277"/>
    </location>
</feature>
<accession>A0ABY7DPP6</accession>
<dbReference type="InterPro" id="IPR046903">
    <property type="entry name" value="Mab-21-like_nuc_Trfase"/>
</dbReference>
<evidence type="ECO:0000313" key="5">
    <source>
        <dbReference type="EMBL" id="WAQ98335.1"/>
    </source>
</evidence>
<keyword evidence="2" id="KW-0547">Nucleotide-binding</keyword>
<dbReference type="Gene3D" id="1.10.1410.40">
    <property type="match status" value="1"/>
</dbReference>
<dbReference type="InterPro" id="IPR024810">
    <property type="entry name" value="MAB21L/cGLR"/>
</dbReference>
<evidence type="ECO:0000256" key="2">
    <source>
        <dbReference type="ARBA" id="ARBA00022741"/>
    </source>
</evidence>
<dbReference type="Gene3D" id="3.30.460.90">
    <property type="match status" value="1"/>
</dbReference>
<dbReference type="EMBL" id="CP111014">
    <property type="protein sequence ID" value="WAQ98335.1"/>
    <property type="molecule type" value="Genomic_DNA"/>
</dbReference>
<protein>
    <recommendedName>
        <fullName evidence="4">Mab-21-like nucleotidyltransferase domain-containing protein</fullName>
    </recommendedName>
</protein>
<evidence type="ECO:0000256" key="3">
    <source>
        <dbReference type="ARBA" id="ARBA00022840"/>
    </source>
</evidence>
<keyword evidence="3" id="KW-0067">ATP-binding</keyword>
<organism evidence="5 6">
    <name type="scientific">Mya arenaria</name>
    <name type="common">Soft-shell clam</name>
    <dbReference type="NCBI Taxonomy" id="6604"/>
    <lineage>
        <taxon>Eukaryota</taxon>
        <taxon>Metazoa</taxon>
        <taxon>Spiralia</taxon>
        <taxon>Lophotrochozoa</taxon>
        <taxon>Mollusca</taxon>
        <taxon>Bivalvia</taxon>
        <taxon>Autobranchia</taxon>
        <taxon>Heteroconchia</taxon>
        <taxon>Euheterodonta</taxon>
        <taxon>Imparidentia</taxon>
        <taxon>Neoheterodontei</taxon>
        <taxon>Myida</taxon>
        <taxon>Myoidea</taxon>
        <taxon>Myidae</taxon>
        <taxon>Mya</taxon>
    </lineage>
</organism>
<evidence type="ECO:0000313" key="6">
    <source>
        <dbReference type="Proteomes" id="UP001164746"/>
    </source>
</evidence>